<evidence type="ECO:0000256" key="1">
    <source>
        <dbReference type="ARBA" id="ARBA00022741"/>
    </source>
</evidence>
<dbReference type="RefSeq" id="WP_092839657.1">
    <property type="nucleotide sequence ID" value="NZ_FOVP01000014.1"/>
</dbReference>
<accession>A0A1I5E2H4</accession>
<sequence>MEREDDRVPVTLLTGFLGAGKTTLLNHLIRDPDAGRIAVVMNEFGDVGLDHDLIEEATEETVLMQSGCLCCSIRGDLAKTMASLMARRKRGELAFDRVVIETTGIADPGPIHHTLIVDDLIAPHYRMDGIVTLADAANGPRTLDAQFEAVNQVAMADLLVITKTDLVSTSQLDRLTDRLHGINSTARVVLGDQGRIAPGSLFNLTAMREGVTSDELSDWLGVSSSKPDPLAGLSGLAPKTPAAQPMASLGAHAHHDSRIGSASIEVAEPIPADVFDFWLDTLIALKGPDILRIKGIVHVEGIDWPFVFHGVQHIFDAPVPLKSWSGKDTTSRVVVIARDIDKSHLRGSLETLRMRPQETRADGSLVHTTEMPF</sequence>
<evidence type="ECO:0000256" key="3">
    <source>
        <dbReference type="ARBA" id="ARBA00023186"/>
    </source>
</evidence>
<dbReference type="PANTHER" id="PTHR13748:SF62">
    <property type="entry name" value="COBW DOMAIN-CONTAINING PROTEIN"/>
    <property type="match status" value="1"/>
</dbReference>
<gene>
    <name evidence="8" type="ORF">SAMN04487859_11487</name>
</gene>
<feature type="domain" description="CobW C-terminal" evidence="7">
    <location>
        <begin position="259"/>
        <end position="353"/>
    </location>
</feature>
<dbReference type="InterPro" id="IPR003495">
    <property type="entry name" value="CobW/HypB/UreG_nucleotide-bd"/>
</dbReference>
<dbReference type="OrthoDB" id="9808822at2"/>
<evidence type="ECO:0000256" key="5">
    <source>
        <dbReference type="ARBA" id="ARBA00045658"/>
    </source>
</evidence>
<evidence type="ECO:0000313" key="9">
    <source>
        <dbReference type="Proteomes" id="UP000198599"/>
    </source>
</evidence>
<dbReference type="InterPro" id="IPR011629">
    <property type="entry name" value="CobW-like_C"/>
</dbReference>
<dbReference type="Pfam" id="PF07683">
    <property type="entry name" value="CobW_C"/>
    <property type="match status" value="1"/>
</dbReference>
<dbReference type="STRING" id="1005928.SAMN04487859_11487"/>
<dbReference type="Gene3D" id="3.40.50.300">
    <property type="entry name" value="P-loop containing nucleotide triphosphate hydrolases"/>
    <property type="match status" value="1"/>
</dbReference>
<proteinExistence type="inferred from homology"/>
<dbReference type="AlphaFoldDB" id="A0A1I5E2H4"/>
<keyword evidence="3" id="KW-0143">Chaperone</keyword>
<dbReference type="InterPro" id="IPR051316">
    <property type="entry name" value="Zinc-reg_GTPase_activator"/>
</dbReference>
<organism evidence="8 9">
    <name type="scientific">Roseovarius lutimaris</name>
    <dbReference type="NCBI Taxonomy" id="1005928"/>
    <lineage>
        <taxon>Bacteria</taxon>
        <taxon>Pseudomonadati</taxon>
        <taxon>Pseudomonadota</taxon>
        <taxon>Alphaproteobacteria</taxon>
        <taxon>Rhodobacterales</taxon>
        <taxon>Roseobacteraceae</taxon>
        <taxon>Roseovarius</taxon>
    </lineage>
</organism>
<dbReference type="GO" id="GO:0005737">
    <property type="term" value="C:cytoplasm"/>
    <property type="evidence" value="ECO:0007669"/>
    <property type="project" value="TreeGrafter"/>
</dbReference>
<comment type="similarity">
    <text evidence="4">Belongs to the SIMIBI class G3E GTPase family. ZNG1 subfamily.</text>
</comment>
<evidence type="ECO:0000256" key="4">
    <source>
        <dbReference type="ARBA" id="ARBA00034320"/>
    </source>
</evidence>
<reference evidence="9" key="1">
    <citation type="submission" date="2016-10" db="EMBL/GenBank/DDBJ databases">
        <authorList>
            <person name="Varghese N."/>
            <person name="Submissions S."/>
        </authorList>
    </citation>
    <scope>NUCLEOTIDE SEQUENCE [LARGE SCALE GENOMIC DNA]</scope>
    <source>
        <strain evidence="9">DSM 28463</strain>
    </source>
</reference>
<dbReference type="Pfam" id="PF02492">
    <property type="entry name" value="cobW"/>
    <property type="match status" value="1"/>
</dbReference>
<dbReference type="InterPro" id="IPR027417">
    <property type="entry name" value="P-loop_NTPase"/>
</dbReference>
<dbReference type="CDD" id="cd03112">
    <property type="entry name" value="CobW-like"/>
    <property type="match status" value="1"/>
</dbReference>
<dbReference type="GO" id="GO:0016787">
    <property type="term" value="F:hydrolase activity"/>
    <property type="evidence" value="ECO:0007669"/>
    <property type="project" value="UniProtKB-KW"/>
</dbReference>
<comment type="catalytic activity">
    <reaction evidence="6">
        <text>GTP + H2O = GDP + phosphate + H(+)</text>
        <dbReference type="Rhea" id="RHEA:19669"/>
        <dbReference type="ChEBI" id="CHEBI:15377"/>
        <dbReference type="ChEBI" id="CHEBI:15378"/>
        <dbReference type="ChEBI" id="CHEBI:37565"/>
        <dbReference type="ChEBI" id="CHEBI:43474"/>
        <dbReference type="ChEBI" id="CHEBI:58189"/>
    </reaction>
    <physiologicalReaction direction="left-to-right" evidence="6">
        <dbReference type="Rhea" id="RHEA:19670"/>
    </physiologicalReaction>
</comment>
<evidence type="ECO:0000256" key="2">
    <source>
        <dbReference type="ARBA" id="ARBA00022801"/>
    </source>
</evidence>
<comment type="function">
    <text evidence="5">Zinc chaperone that directly transfers zinc cofactor to target proteins, thereby activating them. Zinc is transferred from the CXCC motif in the GTPase domain to the zinc binding site in target proteins in a process requiring GTP hydrolysis.</text>
</comment>
<dbReference type="Gene3D" id="3.30.1220.10">
    <property type="entry name" value="CobW-like, C-terminal domain"/>
    <property type="match status" value="1"/>
</dbReference>
<dbReference type="SUPFAM" id="SSF90002">
    <property type="entry name" value="Hypothetical protein YjiA, C-terminal domain"/>
    <property type="match status" value="1"/>
</dbReference>
<name>A0A1I5E2H4_9RHOB</name>
<protein>
    <submittedName>
        <fullName evidence="8">GTPase, G3E family</fullName>
    </submittedName>
</protein>
<evidence type="ECO:0000259" key="7">
    <source>
        <dbReference type="SMART" id="SM00833"/>
    </source>
</evidence>
<dbReference type="EMBL" id="FOVP01000014">
    <property type="protein sequence ID" value="SFO05725.1"/>
    <property type="molecule type" value="Genomic_DNA"/>
</dbReference>
<dbReference type="SMART" id="SM00833">
    <property type="entry name" value="CobW_C"/>
    <property type="match status" value="1"/>
</dbReference>
<keyword evidence="9" id="KW-1185">Reference proteome</keyword>
<keyword evidence="1" id="KW-0547">Nucleotide-binding</keyword>
<dbReference type="Proteomes" id="UP000198599">
    <property type="component" value="Unassembled WGS sequence"/>
</dbReference>
<keyword evidence="2" id="KW-0378">Hydrolase</keyword>
<evidence type="ECO:0000256" key="6">
    <source>
        <dbReference type="ARBA" id="ARBA00049117"/>
    </source>
</evidence>
<evidence type="ECO:0000313" key="8">
    <source>
        <dbReference type="EMBL" id="SFO05725.1"/>
    </source>
</evidence>
<dbReference type="InterPro" id="IPR036627">
    <property type="entry name" value="CobW-likC_sf"/>
</dbReference>
<dbReference type="SUPFAM" id="SSF52540">
    <property type="entry name" value="P-loop containing nucleoside triphosphate hydrolases"/>
    <property type="match status" value="1"/>
</dbReference>
<dbReference type="GO" id="GO:0000166">
    <property type="term" value="F:nucleotide binding"/>
    <property type="evidence" value="ECO:0007669"/>
    <property type="project" value="UniProtKB-KW"/>
</dbReference>
<dbReference type="PANTHER" id="PTHR13748">
    <property type="entry name" value="COBW-RELATED"/>
    <property type="match status" value="1"/>
</dbReference>